<evidence type="ECO:0000256" key="1">
    <source>
        <dbReference type="PROSITE-ProRule" id="PRU10141"/>
    </source>
</evidence>
<dbReference type="FunFam" id="3.10.20.90:FF:000222">
    <property type="entry name" value="Polyubiquitin 5"/>
    <property type="match status" value="1"/>
</dbReference>
<dbReference type="PROSITE" id="PS00107">
    <property type="entry name" value="PROTEIN_KINASE_ATP"/>
    <property type="match status" value="1"/>
</dbReference>
<dbReference type="Pfam" id="PF00240">
    <property type="entry name" value="ubiquitin"/>
    <property type="match status" value="1"/>
</dbReference>
<dbReference type="EMBL" id="CDMZ01002115">
    <property type="protein sequence ID" value="CEM40844.1"/>
    <property type="molecule type" value="Genomic_DNA"/>
</dbReference>
<dbReference type="PRINTS" id="PR00348">
    <property type="entry name" value="UBIQUITIN"/>
</dbReference>
<proteinExistence type="predicted"/>
<gene>
    <name evidence="5" type="ORF">Cvel_6063</name>
</gene>
<accession>A0A0G4HA08</accession>
<dbReference type="InterPro" id="IPR019956">
    <property type="entry name" value="Ubiquitin_dom"/>
</dbReference>
<organism evidence="5">
    <name type="scientific">Chromera velia CCMP2878</name>
    <dbReference type="NCBI Taxonomy" id="1169474"/>
    <lineage>
        <taxon>Eukaryota</taxon>
        <taxon>Sar</taxon>
        <taxon>Alveolata</taxon>
        <taxon>Colpodellida</taxon>
        <taxon>Chromeraceae</taxon>
        <taxon>Chromera</taxon>
    </lineage>
</organism>
<dbReference type="SUPFAM" id="SSF56112">
    <property type="entry name" value="Protein kinase-like (PK-like)"/>
    <property type="match status" value="2"/>
</dbReference>
<evidence type="ECO:0000259" key="4">
    <source>
        <dbReference type="PROSITE" id="PS50053"/>
    </source>
</evidence>
<keyword evidence="1" id="KW-0067">ATP-binding</keyword>
<dbReference type="PROSITE" id="PS00299">
    <property type="entry name" value="UBIQUITIN_1"/>
    <property type="match status" value="1"/>
</dbReference>
<dbReference type="Gene3D" id="3.30.200.20">
    <property type="entry name" value="Phosphorylase Kinase, domain 1"/>
    <property type="match status" value="1"/>
</dbReference>
<dbReference type="Pfam" id="PF00069">
    <property type="entry name" value="Pkinase"/>
    <property type="match status" value="1"/>
</dbReference>
<feature type="region of interest" description="Disordered" evidence="2">
    <location>
        <begin position="191"/>
        <end position="221"/>
    </location>
</feature>
<feature type="binding site" evidence="1">
    <location>
        <position position="111"/>
    </location>
    <ligand>
        <name>ATP</name>
        <dbReference type="ChEBI" id="CHEBI:30616"/>
    </ligand>
</feature>
<dbReference type="InterPro" id="IPR029071">
    <property type="entry name" value="Ubiquitin-like_domsf"/>
</dbReference>
<dbReference type="InterPro" id="IPR000626">
    <property type="entry name" value="Ubiquitin-like_dom"/>
</dbReference>
<dbReference type="SMART" id="SM00213">
    <property type="entry name" value="UBQ"/>
    <property type="match status" value="1"/>
</dbReference>
<dbReference type="Gene3D" id="1.10.510.10">
    <property type="entry name" value="Transferase(Phosphotransferase) domain 1"/>
    <property type="match status" value="1"/>
</dbReference>
<dbReference type="PANTHER" id="PTHR44329:SF214">
    <property type="entry name" value="PROTEIN KINASE DOMAIN-CONTAINING PROTEIN"/>
    <property type="match status" value="1"/>
</dbReference>
<feature type="region of interest" description="Disordered" evidence="2">
    <location>
        <begin position="381"/>
        <end position="409"/>
    </location>
</feature>
<protein>
    <recommendedName>
        <fullName evidence="6">Ubiquitin-like domain-containing protein</fullName>
    </recommendedName>
</protein>
<dbReference type="Gene3D" id="3.10.20.90">
    <property type="entry name" value="Phosphatidylinositol 3-kinase Catalytic Subunit, Chain A, domain 1"/>
    <property type="match status" value="1"/>
</dbReference>
<dbReference type="InterPro" id="IPR017441">
    <property type="entry name" value="Protein_kinase_ATP_BS"/>
</dbReference>
<dbReference type="InterPro" id="IPR051681">
    <property type="entry name" value="Ser/Thr_Kinases-Pseudokinases"/>
</dbReference>
<feature type="compositionally biased region" description="Basic and acidic residues" evidence="2">
    <location>
        <begin position="585"/>
        <end position="605"/>
    </location>
</feature>
<feature type="compositionally biased region" description="Low complexity" evidence="2">
    <location>
        <begin position="199"/>
        <end position="210"/>
    </location>
</feature>
<dbReference type="InterPro" id="IPR011009">
    <property type="entry name" value="Kinase-like_dom_sf"/>
</dbReference>
<evidence type="ECO:0000259" key="3">
    <source>
        <dbReference type="PROSITE" id="PS50011"/>
    </source>
</evidence>
<dbReference type="SUPFAM" id="SSF54236">
    <property type="entry name" value="Ubiquitin-like"/>
    <property type="match status" value="1"/>
</dbReference>
<dbReference type="VEuPathDB" id="CryptoDB:Cvel_6063"/>
<evidence type="ECO:0008006" key="6">
    <source>
        <dbReference type="Google" id="ProtNLM"/>
    </source>
</evidence>
<feature type="region of interest" description="Disordered" evidence="2">
    <location>
        <begin position="542"/>
        <end position="630"/>
    </location>
</feature>
<evidence type="ECO:0000256" key="2">
    <source>
        <dbReference type="SAM" id="MobiDB-lite"/>
    </source>
</evidence>
<dbReference type="PROSITE" id="PS50053">
    <property type="entry name" value="UBIQUITIN_2"/>
    <property type="match status" value="1"/>
</dbReference>
<dbReference type="InterPro" id="IPR000719">
    <property type="entry name" value="Prot_kinase_dom"/>
</dbReference>
<feature type="domain" description="Ubiquitin-like" evidence="4">
    <location>
        <begin position="462"/>
        <end position="537"/>
    </location>
</feature>
<feature type="domain" description="Protein kinase" evidence="3">
    <location>
        <begin position="84"/>
        <end position="450"/>
    </location>
</feature>
<feature type="compositionally biased region" description="Basic and acidic residues" evidence="2">
    <location>
        <begin position="394"/>
        <end position="403"/>
    </location>
</feature>
<evidence type="ECO:0000313" key="5">
    <source>
        <dbReference type="EMBL" id="CEM40844.1"/>
    </source>
</evidence>
<reference evidence="5" key="1">
    <citation type="submission" date="2014-11" db="EMBL/GenBank/DDBJ databases">
        <authorList>
            <person name="Otto D Thomas"/>
            <person name="Naeem Raeece"/>
        </authorList>
    </citation>
    <scope>NUCLEOTIDE SEQUENCE</scope>
</reference>
<dbReference type="GO" id="GO:0004674">
    <property type="term" value="F:protein serine/threonine kinase activity"/>
    <property type="evidence" value="ECO:0007669"/>
    <property type="project" value="TreeGrafter"/>
</dbReference>
<keyword evidence="1" id="KW-0547">Nucleotide-binding</keyword>
<dbReference type="GO" id="GO:0005524">
    <property type="term" value="F:ATP binding"/>
    <property type="evidence" value="ECO:0007669"/>
    <property type="project" value="UniProtKB-UniRule"/>
</dbReference>
<dbReference type="PROSITE" id="PS50011">
    <property type="entry name" value="PROTEIN_KINASE_DOM"/>
    <property type="match status" value="1"/>
</dbReference>
<sequence length="630" mass="69112">MLSSPDPCFKVVETDATTSASSQAGTPTASTRTGAKGHNIVESLLNPFTEVNVQSLQAQVQEDTDRPPVRKEIQLRPEDLELSINCHHFIGGGASSRVYRATWKEQDVAVKVLRSADQLHSSSPSSSPSLTTFQEMVQETLDSRLPEHPNLLQIFGVTTSTIDMAEPALLLVQELCETSLERVLLHCASGKRKKENGVEDQSQEGQSQTESEAERQADSGVCVTEESSKGIAVHPLWALAIGSVVASVLRTFEKNSSGARPCFLGVTPSKILFKRTPPSLVSPPTSFSSAIEKMRELIRVVPSLKFQSDEVASLAREVGGKLDLGMNVKYSAPEVMKGDQGGVGPKADVFALGVILWELVTGRRAWEGQNMTFVIHQVVTGKRPPDMKPNTQKGLDKQPREGDEEKEEAQCDPLSWGAWDLEWLFSKMWVHDPSKRFSAAECIEKFHEASCNPTGLPLSATIQLFVKTLWGDTITIDFPRDSSVDELKSRVQESAKIPIDQQRLIFAGKQLEEERTLSFYKIGHEDTLHLVLRLRGGMFHETSGMQGEGGLSSLNRPPSRPRTTMNMWGEPIGRRAPRVIPLPPVEEKKQKGEGKGKDGKGKKTGAESSSDDDSDDISIANLFGDSSDDE</sequence>
<feature type="compositionally biased region" description="Polar residues" evidence="2">
    <location>
        <begin position="552"/>
        <end position="566"/>
    </location>
</feature>
<feature type="region of interest" description="Disordered" evidence="2">
    <location>
        <begin position="16"/>
        <end position="35"/>
    </location>
</feature>
<dbReference type="AlphaFoldDB" id="A0A0G4HA08"/>
<feature type="compositionally biased region" description="Polar residues" evidence="2">
    <location>
        <begin position="16"/>
        <end position="33"/>
    </location>
</feature>
<dbReference type="PhylomeDB" id="A0A0G4HA08"/>
<name>A0A0G4HA08_9ALVE</name>
<dbReference type="PANTHER" id="PTHR44329">
    <property type="entry name" value="SERINE/THREONINE-PROTEIN KINASE TNNI3K-RELATED"/>
    <property type="match status" value="1"/>
</dbReference>
<dbReference type="InterPro" id="IPR019954">
    <property type="entry name" value="Ubiquitin_CS"/>
</dbReference>